<sequence length="196" mass="24136">MNNKVAFIVVVVSCLAPVQGFRWFHIWWQAKAGIINRMVQLMRTIYVKLDERITSLHGEKFRFDTSKEFEEGYLMSVIIEKYRQAVEHTKFSSRMKAFKLYDIELRLEMVQILYIEIYRLVNMMHEIPRKYGYDIRKINKKKKRRLQLKELKKLREEMQLAGENLTMSPRSPRNTKQWWRFQEYGWEVHDDYWEEW</sequence>
<evidence type="ECO:0000313" key="1">
    <source>
        <dbReference type="EMBL" id="KAI8431322.1"/>
    </source>
</evidence>
<reference evidence="1 2" key="1">
    <citation type="journal article" date="2022" name="Genome Biol. Evol.">
        <title>The Spruce Budworm Genome: Reconstructing the Evolutionary History of Antifreeze Proteins.</title>
        <authorList>
            <person name="Beliveau C."/>
            <person name="Gagne P."/>
            <person name="Picq S."/>
            <person name="Vernygora O."/>
            <person name="Keeling C.I."/>
            <person name="Pinkney K."/>
            <person name="Doucet D."/>
            <person name="Wen F."/>
            <person name="Johnston J.S."/>
            <person name="Maaroufi H."/>
            <person name="Boyle B."/>
            <person name="Laroche J."/>
            <person name="Dewar K."/>
            <person name="Juretic N."/>
            <person name="Blackburn G."/>
            <person name="Nisole A."/>
            <person name="Brunet B."/>
            <person name="Brandao M."/>
            <person name="Lumley L."/>
            <person name="Duan J."/>
            <person name="Quan G."/>
            <person name="Lucarotti C.J."/>
            <person name="Roe A.D."/>
            <person name="Sperling F.A.H."/>
            <person name="Levesque R.C."/>
            <person name="Cusson M."/>
        </authorList>
    </citation>
    <scope>NUCLEOTIDE SEQUENCE [LARGE SCALE GENOMIC DNA]</scope>
    <source>
        <strain evidence="1">Glfc:IPQL:Cfum</strain>
    </source>
</reference>
<dbReference type="EMBL" id="CM046130">
    <property type="protein sequence ID" value="KAI8431322.1"/>
    <property type="molecule type" value="Genomic_DNA"/>
</dbReference>
<proteinExistence type="predicted"/>
<dbReference type="Proteomes" id="UP001064048">
    <property type="component" value="Chromosome 30"/>
</dbReference>
<accession>A0ACC0K4I0</accession>
<gene>
    <name evidence="1" type="ORF">MSG28_015867</name>
</gene>
<protein>
    <submittedName>
        <fullName evidence="1">Uncharacterized protein</fullName>
    </submittedName>
</protein>
<evidence type="ECO:0000313" key="2">
    <source>
        <dbReference type="Proteomes" id="UP001064048"/>
    </source>
</evidence>
<keyword evidence="2" id="KW-1185">Reference proteome</keyword>
<organism evidence="1 2">
    <name type="scientific">Choristoneura fumiferana</name>
    <name type="common">Spruce budworm moth</name>
    <name type="synonym">Archips fumiferana</name>
    <dbReference type="NCBI Taxonomy" id="7141"/>
    <lineage>
        <taxon>Eukaryota</taxon>
        <taxon>Metazoa</taxon>
        <taxon>Ecdysozoa</taxon>
        <taxon>Arthropoda</taxon>
        <taxon>Hexapoda</taxon>
        <taxon>Insecta</taxon>
        <taxon>Pterygota</taxon>
        <taxon>Neoptera</taxon>
        <taxon>Endopterygota</taxon>
        <taxon>Lepidoptera</taxon>
        <taxon>Glossata</taxon>
        <taxon>Ditrysia</taxon>
        <taxon>Tortricoidea</taxon>
        <taxon>Tortricidae</taxon>
        <taxon>Tortricinae</taxon>
        <taxon>Choristoneura</taxon>
    </lineage>
</organism>
<comment type="caution">
    <text evidence="1">The sequence shown here is derived from an EMBL/GenBank/DDBJ whole genome shotgun (WGS) entry which is preliminary data.</text>
</comment>
<name>A0ACC0K4I0_CHOFU</name>